<protein>
    <submittedName>
        <fullName evidence="1">Uncharacterized protein</fullName>
    </submittedName>
</protein>
<reference evidence="1 2" key="1">
    <citation type="journal article" date="2022" name="Allergy">
        <title>Genome assembly and annotation of Periplaneta americana reveal a comprehensive cockroach allergen profile.</title>
        <authorList>
            <person name="Wang L."/>
            <person name="Xiong Q."/>
            <person name="Saelim N."/>
            <person name="Wang L."/>
            <person name="Nong W."/>
            <person name="Wan A.T."/>
            <person name="Shi M."/>
            <person name="Liu X."/>
            <person name="Cao Q."/>
            <person name="Hui J.H.L."/>
            <person name="Sookrung N."/>
            <person name="Leung T.F."/>
            <person name="Tungtrongchitr A."/>
            <person name="Tsui S.K.W."/>
        </authorList>
    </citation>
    <scope>NUCLEOTIDE SEQUENCE [LARGE SCALE GENOMIC DNA]</scope>
    <source>
        <strain evidence="1">PWHHKU_190912</strain>
    </source>
</reference>
<gene>
    <name evidence="1" type="ORF">ANN_10151</name>
</gene>
<keyword evidence="2" id="KW-1185">Reference proteome</keyword>
<dbReference type="Proteomes" id="UP001148838">
    <property type="component" value="Unassembled WGS sequence"/>
</dbReference>
<name>A0ABQ8TNM3_PERAM</name>
<proteinExistence type="predicted"/>
<dbReference type="EMBL" id="JAJSOF020000005">
    <property type="protein sequence ID" value="KAJ4448139.1"/>
    <property type="molecule type" value="Genomic_DNA"/>
</dbReference>
<evidence type="ECO:0000313" key="2">
    <source>
        <dbReference type="Proteomes" id="UP001148838"/>
    </source>
</evidence>
<comment type="caution">
    <text evidence="1">The sequence shown here is derived from an EMBL/GenBank/DDBJ whole genome shotgun (WGS) entry which is preliminary data.</text>
</comment>
<sequence>MAGLCEGGNEPPGSLKAICNRTHRHDTTVHDVIRLLIPALYKNQSDSLMAADGDFHHLCKLMAPVRHRWSISVTIGEIRNTEVVSLSAEVATDASDWTMYSRTQVRLAIKVTTVIGRLLTGRVGWYRSQLHWQQVFSHWLFTRGHAPKTLELAIITKRNVGFLCI</sequence>
<evidence type="ECO:0000313" key="1">
    <source>
        <dbReference type="EMBL" id="KAJ4448139.1"/>
    </source>
</evidence>
<accession>A0ABQ8TNM3</accession>
<organism evidence="1 2">
    <name type="scientific">Periplaneta americana</name>
    <name type="common">American cockroach</name>
    <name type="synonym">Blatta americana</name>
    <dbReference type="NCBI Taxonomy" id="6978"/>
    <lineage>
        <taxon>Eukaryota</taxon>
        <taxon>Metazoa</taxon>
        <taxon>Ecdysozoa</taxon>
        <taxon>Arthropoda</taxon>
        <taxon>Hexapoda</taxon>
        <taxon>Insecta</taxon>
        <taxon>Pterygota</taxon>
        <taxon>Neoptera</taxon>
        <taxon>Polyneoptera</taxon>
        <taxon>Dictyoptera</taxon>
        <taxon>Blattodea</taxon>
        <taxon>Blattoidea</taxon>
        <taxon>Blattidae</taxon>
        <taxon>Blattinae</taxon>
        <taxon>Periplaneta</taxon>
    </lineage>
</organism>